<evidence type="ECO:0000313" key="1">
    <source>
        <dbReference type="EMBL" id="TEY48073.1"/>
    </source>
</evidence>
<keyword evidence="2" id="KW-1185">Reference proteome</keyword>
<reference evidence="1 2" key="1">
    <citation type="submission" date="2017-11" db="EMBL/GenBank/DDBJ databases">
        <title>Comparative genomics of Botrytis spp.</title>
        <authorList>
            <person name="Valero-Jimenez C.A."/>
            <person name="Tapia P."/>
            <person name="Veloso J."/>
            <person name="Silva-Moreno E."/>
            <person name="Staats M."/>
            <person name="Valdes J.H."/>
            <person name="Van Kan J.A.L."/>
        </authorList>
    </citation>
    <scope>NUCLEOTIDE SEQUENCE [LARGE SCALE GENOMIC DNA]</scope>
    <source>
        <strain evidence="1 2">MUCL2830</strain>
    </source>
</reference>
<dbReference type="OrthoDB" id="5030973at2759"/>
<dbReference type="STRING" id="38488.A0A4Y8CX85"/>
<dbReference type="EMBL" id="PHWZ01000297">
    <property type="protein sequence ID" value="TEY48073.1"/>
    <property type="molecule type" value="Genomic_DNA"/>
</dbReference>
<name>A0A4Y8CX85_9HELO</name>
<evidence type="ECO:0000313" key="2">
    <source>
        <dbReference type="Proteomes" id="UP000297299"/>
    </source>
</evidence>
<proteinExistence type="predicted"/>
<protein>
    <submittedName>
        <fullName evidence="1">Uncharacterized protein</fullName>
    </submittedName>
</protein>
<dbReference type="Proteomes" id="UP000297299">
    <property type="component" value="Unassembled WGS sequence"/>
</dbReference>
<organism evidence="1 2">
    <name type="scientific">Botryotinia calthae</name>
    <dbReference type="NCBI Taxonomy" id="38488"/>
    <lineage>
        <taxon>Eukaryota</taxon>
        <taxon>Fungi</taxon>
        <taxon>Dikarya</taxon>
        <taxon>Ascomycota</taxon>
        <taxon>Pezizomycotina</taxon>
        <taxon>Leotiomycetes</taxon>
        <taxon>Helotiales</taxon>
        <taxon>Sclerotiniaceae</taxon>
        <taxon>Botryotinia</taxon>
    </lineage>
</organism>
<accession>A0A4Y8CX85</accession>
<sequence length="294" mass="32591">MTDPQAMNDRQFAEDLEPIDISLYPEGEPSGLHLKNNPSQPLQRNIIIQRGGRVSVSCEHQGIIHGYLSEENDDPYSLIILLFRFYPNGIARRIKEAHVEIKFSALDRGKPDPEVKAISPEGLFSVEPTQQNETLHRSGGLNAGGGIGGVSVTADLKRESTINRVTSDATMLRGSITIIDRQWEPKNGVEWGLWENNSLKTGVVPEIQAAILVKRYDIDCFKSTVRIIVKADTATAIGAIFKTDPEVDDVLYDPTREATNILKNYDMNNLAALSLDSFCGVTFRTVLKNVVKEI</sequence>
<dbReference type="AlphaFoldDB" id="A0A4Y8CX85"/>
<comment type="caution">
    <text evidence="1">The sequence shown here is derived from an EMBL/GenBank/DDBJ whole genome shotgun (WGS) entry which is preliminary data.</text>
</comment>
<gene>
    <name evidence="1" type="ORF">BOTCAL_0298g00140</name>
</gene>